<name>A0AAN9HP29_CROPI</name>
<dbReference type="EMBL" id="JAYWIO010000008">
    <property type="protein sequence ID" value="KAK7243062.1"/>
    <property type="molecule type" value="Genomic_DNA"/>
</dbReference>
<organism evidence="3 4">
    <name type="scientific">Crotalaria pallida</name>
    <name type="common">Smooth rattlebox</name>
    <name type="synonym">Crotalaria striata</name>
    <dbReference type="NCBI Taxonomy" id="3830"/>
    <lineage>
        <taxon>Eukaryota</taxon>
        <taxon>Viridiplantae</taxon>
        <taxon>Streptophyta</taxon>
        <taxon>Embryophyta</taxon>
        <taxon>Tracheophyta</taxon>
        <taxon>Spermatophyta</taxon>
        <taxon>Magnoliopsida</taxon>
        <taxon>eudicotyledons</taxon>
        <taxon>Gunneridae</taxon>
        <taxon>Pentapetalae</taxon>
        <taxon>rosids</taxon>
        <taxon>fabids</taxon>
        <taxon>Fabales</taxon>
        <taxon>Fabaceae</taxon>
        <taxon>Papilionoideae</taxon>
        <taxon>50 kb inversion clade</taxon>
        <taxon>genistoids sensu lato</taxon>
        <taxon>core genistoids</taxon>
        <taxon>Crotalarieae</taxon>
        <taxon>Crotalaria</taxon>
    </lineage>
</organism>
<keyword evidence="4" id="KW-1185">Reference proteome</keyword>
<sequence>MGYWINGEWVWNHSWRRPLFDWEMVVLIELNCLLDNVALKQDIANRWTWKASPDGAYSVKTAYKTIQIQHQEGYNSLLKVIWMANAPLKSKAFGWRILINKIPTKMNMIRRGIELSTDQRLCALCKEQDESTNHLFFACKITYAVWQKIYNWCGFSSVLQNDGATHLSHHLIFIKEKKLKSIWPMIWLMGRRQHLHKSKDNDDNAQANATLDRTTPSSSLLTS</sequence>
<evidence type="ECO:0000313" key="4">
    <source>
        <dbReference type="Proteomes" id="UP001372338"/>
    </source>
</evidence>
<evidence type="ECO:0000256" key="1">
    <source>
        <dbReference type="SAM" id="MobiDB-lite"/>
    </source>
</evidence>
<dbReference type="AlphaFoldDB" id="A0AAN9HP29"/>
<evidence type="ECO:0000313" key="3">
    <source>
        <dbReference type="EMBL" id="KAK7243062.1"/>
    </source>
</evidence>
<dbReference type="Pfam" id="PF13966">
    <property type="entry name" value="zf-RVT"/>
    <property type="match status" value="1"/>
</dbReference>
<dbReference type="PANTHER" id="PTHR36617">
    <property type="entry name" value="PROTEIN, PUTATIVE-RELATED"/>
    <property type="match status" value="1"/>
</dbReference>
<comment type="caution">
    <text evidence="3">The sequence shown here is derived from an EMBL/GenBank/DDBJ whole genome shotgun (WGS) entry which is preliminary data.</text>
</comment>
<dbReference type="InterPro" id="IPR026960">
    <property type="entry name" value="RVT-Znf"/>
</dbReference>
<protein>
    <recommendedName>
        <fullName evidence="2">Reverse transcriptase zinc-binding domain-containing protein</fullName>
    </recommendedName>
</protein>
<feature type="compositionally biased region" description="Polar residues" evidence="1">
    <location>
        <begin position="204"/>
        <end position="223"/>
    </location>
</feature>
<dbReference type="PANTHER" id="PTHR36617:SF15">
    <property type="entry name" value="REVERSE TRANSCRIPTASE ZINC-BINDING DOMAIN-CONTAINING PROTEIN"/>
    <property type="match status" value="1"/>
</dbReference>
<proteinExistence type="predicted"/>
<dbReference type="Proteomes" id="UP001372338">
    <property type="component" value="Unassembled WGS sequence"/>
</dbReference>
<accession>A0AAN9HP29</accession>
<gene>
    <name evidence="3" type="ORF">RIF29_37846</name>
</gene>
<feature type="domain" description="Reverse transcriptase zinc-binding" evidence="2">
    <location>
        <begin position="57"/>
        <end position="146"/>
    </location>
</feature>
<evidence type="ECO:0000259" key="2">
    <source>
        <dbReference type="Pfam" id="PF13966"/>
    </source>
</evidence>
<feature type="region of interest" description="Disordered" evidence="1">
    <location>
        <begin position="198"/>
        <end position="223"/>
    </location>
</feature>
<reference evidence="3 4" key="1">
    <citation type="submission" date="2024-01" db="EMBL/GenBank/DDBJ databases">
        <title>The genomes of 5 underutilized Papilionoideae crops provide insights into root nodulation and disease resistanc.</title>
        <authorList>
            <person name="Yuan L."/>
        </authorList>
    </citation>
    <scope>NUCLEOTIDE SEQUENCE [LARGE SCALE GENOMIC DNA]</scope>
    <source>
        <strain evidence="3">ZHUSHIDOU_FW_LH</strain>
        <tissue evidence="3">Leaf</tissue>
    </source>
</reference>